<name>A0A0D5BTR2_9ACTN</name>
<keyword evidence="3 7" id="KW-0479">Metal-binding</keyword>
<keyword evidence="4 7" id="KW-0560">Oxidoreductase</keyword>
<dbReference type="GO" id="GO:0004497">
    <property type="term" value="F:monooxygenase activity"/>
    <property type="evidence" value="ECO:0007669"/>
    <property type="project" value="UniProtKB-KW"/>
</dbReference>
<dbReference type="InterPro" id="IPR001128">
    <property type="entry name" value="Cyt_P450"/>
</dbReference>
<dbReference type="SUPFAM" id="SSF48264">
    <property type="entry name" value="Cytochrome P450"/>
    <property type="match status" value="1"/>
</dbReference>
<dbReference type="InterPro" id="IPR017972">
    <property type="entry name" value="Cyt_P450_CS"/>
</dbReference>
<dbReference type="Pfam" id="PF00067">
    <property type="entry name" value="p450"/>
    <property type="match status" value="1"/>
</dbReference>
<keyword evidence="5 7" id="KW-0408">Iron</keyword>
<dbReference type="Gene3D" id="1.10.630.10">
    <property type="entry name" value="Cytochrome P450"/>
    <property type="match status" value="1"/>
</dbReference>
<feature type="region of interest" description="Disordered" evidence="8">
    <location>
        <begin position="33"/>
        <end position="53"/>
    </location>
</feature>
<dbReference type="EMBL" id="KP339942">
    <property type="protein sequence ID" value="AJW65404.1"/>
    <property type="molecule type" value="Genomic_DNA"/>
</dbReference>
<dbReference type="PANTHER" id="PTHR46696:SF1">
    <property type="entry name" value="CYTOCHROME P450 YJIB-RELATED"/>
    <property type="match status" value="1"/>
</dbReference>
<evidence type="ECO:0000256" key="6">
    <source>
        <dbReference type="ARBA" id="ARBA00023033"/>
    </source>
</evidence>
<evidence type="ECO:0000256" key="7">
    <source>
        <dbReference type="RuleBase" id="RU000461"/>
    </source>
</evidence>
<proteinExistence type="inferred from homology"/>
<dbReference type="AlphaFoldDB" id="A0A0D5BTR2"/>
<dbReference type="PROSITE" id="PS00086">
    <property type="entry name" value="CYTOCHROME_P450"/>
    <property type="match status" value="1"/>
</dbReference>
<evidence type="ECO:0000256" key="1">
    <source>
        <dbReference type="ARBA" id="ARBA00010617"/>
    </source>
</evidence>
<dbReference type="CDD" id="cd11030">
    <property type="entry name" value="CYP105-like"/>
    <property type="match status" value="1"/>
</dbReference>
<keyword evidence="6 7" id="KW-0503">Monooxygenase</keyword>
<evidence type="ECO:0000313" key="9">
    <source>
        <dbReference type="EMBL" id="AJW65404.1"/>
    </source>
</evidence>
<evidence type="ECO:0000256" key="5">
    <source>
        <dbReference type="ARBA" id="ARBA00023004"/>
    </source>
</evidence>
<dbReference type="InterPro" id="IPR002397">
    <property type="entry name" value="Cyt_P450_B"/>
</dbReference>
<accession>A0A0D5BTR2</accession>
<dbReference type="GO" id="GO:0020037">
    <property type="term" value="F:heme binding"/>
    <property type="evidence" value="ECO:0007669"/>
    <property type="project" value="InterPro"/>
</dbReference>
<dbReference type="GO" id="GO:0005506">
    <property type="term" value="F:iron ion binding"/>
    <property type="evidence" value="ECO:0007669"/>
    <property type="project" value="InterPro"/>
</dbReference>
<protein>
    <submittedName>
        <fullName evidence="9">Cytochrome P450 epoxidase</fullName>
    </submittedName>
</protein>
<dbReference type="PRINTS" id="PR00359">
    <property type="entry name" value="BP450"/>
</dbReference>
<evidence type="ECO:0000256" key="4">
    <source>
        <dbReference type="ARBA" id="ARBA00023002"/>
    </source>
</evidence>
<dbReference type="FunFam" id="1.10.630.10:FF:000018">
    <property type="entry name" value="Cytochrome P450 monooxygenase"/>
    <property type="match status" value="1"/>
</dbReference>
<comment type="similarity">
    <text evidence="1 7">Belongs to the cytochrome P450 family.</text>
</comment>
<evidence type="ECO:0000256" key="3">
    <source>
        <dbReference type="ARBA" id="ARBA00022723"/>
    </source>
</evidence>
<sequence length="359" mass="39354">MTYPDGHEGWLVTGYAAARALLTDDRFSARAELRRSPLSTEPPQPALPGVLSGYDPPEHTRYRRLLIGQFTVRRMNLLTDRIQEIAEERLDLMVENGPPADLKQLYALPIPSLVICELLGVPYEERSLFQQQTEVMFDLGSSVEVMMGAVGAVTALVADIAERKRAEPTDDLLSGLVAGGELTGEELANIGMALLVAGHETTANMITLGTFALLSHPEQSAALRADPARADRAVEELMRYLTVSHIGPFRTALEDVEFEGQAIKAGDSVTVSLPAANRDPGHFPDPGRFDIERENVRHLGFGYGVHQCLGQQLARIEMRVALTALLRRFPDLRLAVPSEEIEPQPGMAVYGVRSLPVAW</sequence>
<keyword evidence="2 7" id="KW-0349">Heme</keyword>
<organism evidence="9">
    <name type="scientific">Nocardiopsis sp. CMB-M0232</name>
    <dbReference type="NCBI Taxonomy" id="1231934"/>
    <lineage>
        <taxon>Bacteria</taxon>
        <taxon>Bacillati</taxon>
        <taxon>Actinomycetota</taxon>
        <taxon>Actinomycetes</taxon>
        <taxon>Streptosporangiales</taxon>
        <taxon>Nocardiopsidaceae</taxon>
        <taxon>Nocardiopsis</taxon>
    </lineage>
</organism>
<dbReference type="GO" id="GO:0016705">
    <property type="term" value="F:oxidoreductase activity, acting on paired donors, with incorporation or reduction of molecular oxygen"/>
    <property type="evidence" value="ECO:0007669"/>
    <property type="project" value="InterPro"/>
</dbReference>
<dbReference type="InterPro" id="IPR036396">
    <property type="entry name" value="Cyt_P450_sf"/>
</dbReference>
<dbReference type="PANTHER" id="PTHR46696">
    <property type="entry name" value="P450, PUTATIVE (EUROFUNG)-RELATED"/>
    <property type="match status" value="1"/>
</dbReference>
<evidence type="ECO:0000256" key="2">
    <source>
        <dbReference type="ARBA" id="ARBA00022617"/>
    </source>
</evidence>
<evidence type="ECO:0000256" key="8">
    <source>
        <dbReference type="SAM" id="MobiDB-lite"/>
    </source>
</evidence>
<dbReference type="PRINTS" id="PR00385">
    <property type="entry name" value="P450"/>
</dbReference>
<reference evidence="9" key="1">
    <citation type="journal article" date="2015" name="ChemBioChem">
        <title>Characterization of the Nocardiopsin Biosynthetic Gene Cluster Reveals Similarities to and Differences from the Rapamycin and FK-506 Pathways.</title>
        <authorList>
            <person name="Bis D.M."/>
            <person name="Ban Y.H."/>
            <person name="James E.D."/>
            <person name="Alqahtani N."/>
            <person name="Viswanathan R."/>
            <person name="Lane A.L."/>
        </authorList>
    </citation>
    <scope>NUCLEOTIDE SEQUENCE</scope>
    <source>
        <strain evidence="9">CMB-M0232</strain>
    </source>
</reference>